<accession>A0A1H0JXB9</accession>
<organism evidence="1 2">
    <name type="scientific">Actinacidiphila guanduensis</name>
    <dbReference type="NCBI Taxonomy" id="310781"/>
    <lineage>
        <taxon>Bacteria</taxon>
        <taxon>Bacillati</taxon>
        <taxon>Actinomycetota</taxon>
        <taxon>Actinomycetes</taxon>
        <taxon>Kitasatosporales</taxon>
        <taxon>Streptomycetaceae</taxon>
        <taxon>Actinacidiphila</taxon>
    </lineage>
</organism>
<dbReference type="Proteomes" id="UP000199341">
    <property type="component" value="Unassembled WGS sequence"/>
</dbReference>
<protein>
    <recommendedName>
        <fullName evidence="3">DUF4034 domain-containing protein</fullName>
    </recommendedName>
</protein>
<evidence type="ECO:0000313" key="1">
    <source>
        <dbReference type="EMBL" id="SDO48260.1"/>
    </source>
</evidence>
<dbReference type="STRING" id="310781.SAMN05216259_11029"/>
<keyword evidence="2" id="KW-1185">Reference proteome</keyword>
<name>A0A1H0JXB9_9ACTN</name>
<evidence type="ECO:0008006" key="3">
    <source>
        <dbReference type="Google" id="ProtNLM"/>
    </source>
</evidence>
<sequence length="329" mass="36853">MPLIRRRTADRKPWFRRAAQPRMDPTYGDPQLAAVRAAAQAGDWPGIRGPLAAAADAGDDELLTWLAEGVMLVPGAERCLSAAVAAEPDSALALLALGARQVEWAWEARTRKMAKYVSREQFELFHQRLALAQGHLYEAAERAPQWAAPWYFLQIAGRGLQVGPVIAERRFEATVRRAPFHLPAHRQQLQQVCRKWGGSHEQMHAFAREAMLAAPEGGRLGELVAVAHLEHWLDESREAQERYFRDPQVVLDLYEAAERSVHHPDHPREQDWTRGFNTFAMAFSLAGERAAAADLFDVLDGAVTEFPWMYLSADPVAAFTLHRNRAAKG</sequence>
<evidence type="ECO:0000313" key="2">
    <source>
        <dbReference type="Proteomes" id="UP000199341"/>
    </source>
</evidence>
<gene>
    <name evidence="1" type="ORF">SAMN05216259_11029</name>
</gene>
<proteinExistence type="predicted"/>
<reference evidence="1 2" key="1">
    <citation type="submission" date="2016-10" db="EMBL/GenBank/DDBJ databases">
        <authorList>
            <person name="de Groot N.N."/>
        </authorList>
    </citation>
    <scope>NUCLEOTIDE SEQUENCE [LARGE SCALE GENOMIC DNA]</scope>
    <source>
        <strain evidence="1 2">CGMCC 4.2022</strain>
    </source>
</reference>
<dbReference type="AlphaFoldDB" id="A0A1H0JXB9"/>
<dbReference type="EMBL" id="FNIE01000010">
    <property type="protein sequence ID" value="SDO48260.1"/>
    <property type="molecule type" value="Genomic_DNA"/>
</dbReference>